<accession>A0A2V2A6Y2</accession>
<comment type="catalytic activity">
    <reaction evidence="3">
        <text>(6R)-10-formyltetrahydrofolate + H2O = (6S)-5,6,7,8-tetrahydrofolate + formate + H(+)</text>
        <dbReference type="Rhea" id="RHEA:19833"/>
        <dbReference type="ChEBI" id="CHEBI:15377"/>
        <dbReference type="ChEBI" id="CHEBI:15378"/>
        <dbReference type="ChEBI" id="CHEBI:15740"/>
        <dbReference type="ChEBI" id="CHEBI:57453"/>
        <dbReference type="ChEBI" id="CHEBI:195366"/>
        <dbReference type="EC" id="3.5.1.10"/>
    </reaction>
</comment>
<keyword evidence="7" id="KW-1185">Reference proteome</keyword>
<protein>
    <recommendedName>
        <fullName evidence="3 4">Formyltetrahydrofolate deformylase</fullName>
        <ecNumber evidence="3 4">3.5.1.10</ecNumber>
    </recommendedName>
    <alternativeName>
        <fullName evidence="3">Formyl-FH(4) hydrolase</fullName>
    </alternativeName>
</protein>
<gene>
    <name evidence="3" type="primary">purU</name>
    <name evidence="6" type="ORF">C8D84_101388</name>
</gene>
<dbReference type="EMBL" id="QGGM01000001">
    <property type="protein sequence ID" value="PWK15437.1"/>
    <property type="molecule type" value="Genomic_DNA"/>
</dbReference>
<dbReference type="CDD" id="cd08648">
    <property type="entry name" value="FMT_core_Formyl-FH4-Hydrolase_C"/>
    <property type="match status" value="1"/>
</dbReference>
<dbReference type="CDD" id="cd04875">
    <property type="entry name" value="ACT_F4HF-DF"/>
    <property type="match status" value="1"/>
</dbReference>
<dbReference type="Gene3D" id="3.30.70.260">
    <property type="match status" value="1"/>
</dbReference>
<dbReference type="EC" id="3.5.1.10" evidence="3 4"/>
<keyword evidence="2 3" id="KW-0378">Hydrolase</keyword>
<dbReference type="PIRSF" id="PIRSF036480">
    <property type="entry name" value="FormyFH4_hydr"/>
    <property type="match status" value="1"/>
</dbReference>
<dbReference type="Pfam" id="PF01842">
    <property type="entry name" value="ACT"/>
    <property type="match status" value="1"/>
</dbReference>
<dbReference type="PRINTS" id="PR01575">
    <property type="entry name" value="FFH4HYDRLASE"/>
</dbReference>
<dbReference type="SUPFAM" id="SSF53328">
    <property type="entry name" value="Formyltransferase"/>
    <property type="match status" value="1"/>
</dbReference>
<dbReference type="InterPro" id="IPR044074">
    <property type="entry name" value="PurU_ACT"/>
</dbReference>
<dbReference type="NCBIfam" id="TIGR00655">
    <property type="entry name" value="PurU"/>
    <property type="match status" value="1"/>
</dbReference>
<dbReference type="PANTHER" id="PTHR42706">
    <property type="entry name" value="FORMYLTETRAHYDROFOLATE DEFORMYLASE"/>
    <property type="match status" value="1"/>
</dbReference>
<dbReference type="SUPFAM" id="SSF55021">
    <property type="entry name" value="ACT-like"/>
    <property type="match status" value="1"/>
</dbReference>
<feature type="active site" evidence="3">
    <location>
        <position position="272"/>
    </location>
</feature>
<comment type="similarity">
    <text evidence="3">Belongs to the PurU family.</text>
</comment>
<evidence type="ECO:0000259" key="5">
    <source>
        <dbReference type="PROSITE" id="PS51671"/>
    </source>
</evidence>
<dbReference type="InterPro" id="IPR045865">
    <property type="entry name" value="ACT-like_dom_sf"/>
</dbReference>
<dbReference type="InterPro" id="IPR002376">
    <property type="entry name" value="Formyl_transf_N"/>
</dbReference>
<reference evidence="6 7" key="1">
    <citation type="submission" date="2018-05" db="EMBL/GenBank/DDBJ databases">
        <title>Genomic Encyclopedia of Type Strains, Phase IV (KMG-IV): sequencing the most valuable type-strain genomes for metagenomic binning, comparative biology and taxonomic classification.</title>
        <authorList>
            <person name="Goeker M."/>
        </authorList>
    </citation>
    <scope>NUCLEOTIDE SEQUENCE [LARGE SCALE GENOMIC DNA]</scope>
    <source>
        <strain evidence="6 7">DSM 7229</strain>
    </source>
</reference>
<dbReference type="Gene3D" id="3.40.50.170">
    <property type="entry name" value="Formyl transferase, N-terminal domain"/>
    <property type="match status" value="1"/>
</dbReference>
<dbReference type="HAMAP" id="MF_01927">
    <property type="entry name" value="PurU"/>
    <property type="match status" value="1"/>
</dbReference>
<comment type="caution">
    <text evidence="6">The sequence shown here is derived from an EMBL/GenBank/DDBJ whole genome shotgun (WGS) entry which is preliminary data.</text>
</comment>
<dbReference type="InterPro" id="IPR002912">
    <property type="entry name" value="ACT_dom"/>
</dbReference>
<dbReference type="NCBIfam" id="NF004684">
    <property type="entry name" value="PRK06027.1"/>
    <property type="match status" value="1"/>
</dbReference>
<comment type="function">
    <text evidence="3">Catalyzes the hydrolysis of 10-formyltetrahydrofolate (formyl-FH4) to formate and tetrahydrofolate (FH4).</text>
</comment>
<dbReference type="GO" id="GO:0006189">
    <property type="term" value="P:'de novo' IMP biosynthetic process"/>
    <property type="evidence" value="ECO:0007669"/>
    <property type="project" value="UniProtKB-UniRule"/>
</dbReference>
<evidence type="ECO:0000256" key="4">
    <source>
        <dbReference type="NCBIfam" id="TIGR00655"/>
    </source>
</evidence>
<dbReference type="GO" id="GO:0006730">
    <property type="term" value="P:one-carbon metabolic process"/>
    <property type="evidence" value="ECO:0007669"/>
    <property type="project" value="UniProtKB-KW"/>
</dbReference>
<dbReference type="InterPro" id="IPR036477">
    <property type="entry name" value="Formyl_transf_N_sf"/>
</dbReference>
<comment type="pathway">
    <text evidence="3">Purine metabolism; IMP biosynthesis via de novo pathway; formate from 10-formyl-5,6,7,8-tetrahydrofolate: step 1/1.</text>
</comment>
<proteinExistence type="inferred from homology"/>
<evidence type="ECO:0000313" key="7">
    <source>
        <dbReference type="Proteomes" id="UP000245655"/>
    </source>
</evidence>
<evidence type="ECO:0000256" key="3">
    <source>
        <dbReference type="HAMAP-Rule" id="MF_01927"/>
    </source>
</evidence>
<keyword evidence="1 3" id="KW-0554">One-carbon metabolism</keyword>
<dbReference type="Proteomes" id="UP000245655">
    <property type="component" value="Unassembled WGS sequence"/>
</dbReference>
<feature type="domain" description="ACT" evidence="5">
    <location>
        <begin position="50"/>
        <end position="123"/>
    </location>
</feature>
<evidence type="ECO:0000313" key="6">
    <source>
        <dbReference type="EMBL" id="PWK15437.1"/>
    </source>
</evidence>
<name>A0A2V2A6Y2_PSYIM</name>
<evidence type="ECO:0000256" key="1">
    <source>
        <dbReference type="ARBA" id="ARBA00022563"/>
    </source>
</evidence>
<organism evidence="6 7">
    <name type="scientific">Psychrobacter immobilis</name>
    <dbReference type="NCBI Taxonomy" id="498"/>
    <lineage>
        <taxon>Bacteria</taxon>
        <taxon>Pseudomonadati</taxon>
        <taxon>Pseudomonadota</taxon>
        <taxon>Gammaproteobacteria</taxon>
        <taxon>Moraxellales</taxon>
        <taxon>Moraxellaceae</taxon>
        <taxon>Psychrobacter</taxon>
    </lineage>
</organism>
<dbReference type="PROSITE" id="PS51671">
    <property type="entry name" value="ACT"/>
    <property type="match status" value="1"/>
</dbReference>
<evidence type="ECO:0000256" key="2">
    <source>
        <dbReference type="ARBA" id="ARBA00022801"/>
    </source>
</evidence>
<keyword evidence="3" id="KW-0658">Purine biosynthesis</keyword>
<dbReference type="InterPro" id="IPR041729">
    <property type="entry name" value="Formyl-FH4-Hydrolase_C"/>
</dbReference>
<dbReference type="PANTHER" id="PTHR42706:SF1">
    <property type="entry name" value="FORMYLTETRAHYDROFOLATE DEFORMYLASE 2, MITOCHONDRIAL"/>
    <property type="match status" value="1"/>
</dbReference>
<sequence length="328" mass="36990">MLMTVLKVSSKFNFLIGRTMSDTATITSAKNSSHKLSNNLSNKTTIDTATLLIKCRDQAGIVQAVSEFIHRYGANIITLDQYSTAHEGGQYFMRLEFALAGLSEIIENFEASFAHTVAKRHNMAWRLHDNAIKTKVGILVSKFDHALLDLLWRHQRGLLDCEITSVVSNHEDLRQSVENFGITFHHVPVTKDNKSEAEEQIHTLMAGNDLLVLARYMQILSSDFVKRWPMQVINIHHSFLPAFVGADPYRQAYDKGVKLIGATAHYVTAELDQGPIIEQDVHRVTHRQGVTELRAIGRDIERNVLARAVNWHVQNRVIVAGNKTVVFN</sequence>
<dbReference type="GO" id="GO:0008864">
    <property type="term" value="F:formyltetrahydrofolate deformylase activity"/>
    <property type="evidence" value="ECO:0007669"/>
    <property type="project" value="UniProtKB-UniRule"/>
</dbReference>
<dbReference type="UniPathway" id="UPA00074">
    <property type="reaction ID" value="UER00170"/>
</dbReference>
<dbReference type="Pfam" id="PF00551">
    <property type="entry name" value="Formyl_trans_N"/>
    <property type="match status" value="1"/>
</dbReference>
<dbReference type="InterPro" id="IPR004810">
    <property type="entry name" value="PurU"/>
</dbReference>
<dbReference type="AlphaFoldDB" id="A0A2V2A6Y2"/>